<gene>
    <name evidence="2" type="ORF">UFOPK3564_00070</name>
</gene>
<feature type="domain" description="Asl1-like glycosyl hydrolase catalytic" evidence="1">
    <location>
        <begin position="59"/>
        <end position="288"/>
    </location>
</feature>
<dbReference type="PANTHER" id="PTHR34154:SF3">
    <property type="entry name" value="ALKALI-SENSITIVE LINKAGE PROTEIN 1"/>
    <property type="match status" value="1"/>
</dbReference>
<dbReference type="AlphaFoldDB" id="A0A6J7FGK6"/>
<dbReference type="GO" id="GO:0009277">
    <property type="term" value="C:fungal-type cell wall"/>
    <property type="evidence" value="ECO:0007669"/>
    <property type="project" value="TreeGrafter"/>
</dbReference>
<name>A0A6J7FGK6_9ZZZZ</name>
<organism evidence="2">
    <name type="scientific">freshwater metagenome</name>
    <dbReference type="NCBI Taxonomy" id="449393"/>
    <lineage>
        <taxon>unclassified sequences</taxon>
        <taxon>metagenomes</taxon>
        <taxon>ecological metagenomes</taxon>
    </lineage>
</organism>
<dbReference type="Gene3D" id="3.20.20.80">
    <property type="entry name" value="Glycosidases"/>
    <property type="match status" value="1"/>
</dbReference>
<sequence length="304" mass="33982">MSVRPVVAHRTAPHRVWPVVAALVLLVLLGAAGVAHARPAVGVASGVYADRGDARRLSAVGASWTYDWSAESPLRSSRVEFVPMLWGAGSVTDGTIARLTADRRAGRVRHLLGFNEPDLGGQANMSPADAIRLWPRLEATGLRLGSPAVASIWTRSRSDPARTWLDDFMGRATAQGRRVDFIALHFYGDPTDPGTVRWIERDIRRVHERWGLPIWVTETGSLPTWEWQGARPHARPTPARMRAHLRRTTRVLDRLPYVERWAWFMDRCGGDCRASSLYDARGRRTAMGRELARVARPTAPPRRR</sequence>
<reference evidence="2" key="1">
    <citation type="submission" date="2020-05" db="EMBL/GenBank/DDBJ databases">
        <authorList>
            <person name="Chiriac C."/>
            <person name="Salcher M."/>
            <person name="Ghai R."/>
            <person name="Kavagutti S V."/>
        </authorList>
    </citation>
    <scope>NUCLEOTIDE SEQUENCE</scope>
</reference>
<dbReference type="InterPro" id="IPR053183">
    <property type="entry name" value="ASL1"/>
</dbReference>
<evidence type="ECO:0000313" key="2">
    <source>
        <dbReference type="EMBL" id="CAB4892100.1"/>
    </source>
</evidence>
<dbReference type="GO" id="GO:0071966">
    <property type="term" value="P:fungal-type cell wall polysaccharide metabolic process"/>
    <property type="evidence" value="ECO:0007669"/>
    <property type="project" value="TreeGrafter"/>
</dbReference>
<dbReference type="Pfam" id="PF11790">
    <property type="entry name" value="Glyco_hydro_cc"/>
    <property type="match status" value="1"/>
</dbReference>
<dbReference type="EMBL" id="CAFBMK010000002">
    <property type="protein sequence ID" value="CAB4892100.1"/>
    <property type="molecule type" value="Genomic_DNA"/>
</dbReference>
<dbReference type="SUPFAM" id="SSF51445">
    <property type="entry name" value="(Trans)glycosidases"/>
    <property type="match status" value="1"/>
</dbReference>
<proteinExistence type="predicted"/>
<protein>
    <submittedName>
        <fullName evidence="2">Unannotated protein</fullName>
    </submittedName>
</protein>
<dbReference type="InterPro" id="IPR024655">
    <property type="entry name" value="Asl1_glyco_hydro_catalytic"/>
</dbReference>
<dbReference type="InterPro" id="IPR017853">
    <property type="entry name" value="GH"/>
</dbReference>
<dbReference type="PANTHER" id="PTHR34154">
    <property type="entry name" value="ALKALI-SENSITIVE LINKAGE PROTEIN 1"/>
    <property type="match status" value="1"/>
</dbReference>
<accession>A0A6J7FGK6</accession>
<evidence type="ECO:0000259" key="1">
    <source>
        <dbReference type="Pfam" id="PF11790"/>
    </source>
</evidence>